<organism evidence="3 4">
    <name type="scientific">Zeaxanthinibacter enoshimensis</name>
    <dbReference type="NCBI Taxonomy" id="392009"/>
    <lineage>
        <taxon>Bacteria</taxon>
        <taxon>Pseudomonadati</taxon>
        <taxon>Bacteroidota</taxon>
        <taxon>Flavobacteriia</taxon>
        <taxon>Flavobacteriales</taxon>
        <taxon>Flavobacteriaceae</taxon>
        <taxon>Zeaxanthinibacter</taxon>
    </lineage>
</organism>
<dbReference type="OrthoDB" id="7631574at2"/>
<evidence type="ECO:0000256" key="1">
    <source>
        <dbReference type="PROSITE-ProRule" id="PRU00169"/>
    </source>
</evidence>
<evidence type="ECO:0000259" key="2">
    <source>
        <dbReference type="PROSITE" id="PS50110"/>
    </source>
</evidence>
<dbReference type="PANTHER" id="PTHR44520">
    <property type="entry name" value="RESPONSE REGULATOR RCP1-RELATED"/>
    <property type="match status" value="1"/>
</dbReference>
<name>A0A4R6TQN4_9FLAO</name>
<dbReference type="AlphaFoldDB" id="A0A4R6TQN4"/>
<gene>
    <name evidence="3" type="ORF">CLV82_0261</name>
</gene>
<dbReference type="SUPFAM" id="SSF52172">
    <property type="entry name" value="CheY-like"/>
    <property type="match status" value="1"/>
</dbReference>
<dbReference type="PROSITE" id="PS50110">
    <property type="entry name" value="RESPONSE_REGULATORY"/>
    <property type="match status" value="1"/>
</dbReference>
<comment type="caution">
    <text evidence="3">The sequence shown here is derived from an EMBL/GenBank/DDBJ whole genome shotgun (WGS) entry which is preliminary data.</text>
</comment>
<feature type="modified residue" description="4-aspartylphosphate" evidence="1">
    <location>
        <position position="61"/>
    </location>
</feature>
<sequence length="148" mass="17158">MVRQPLFIGLTDDDPDDREIFEDALAQIRPQSELITFKHGGELLDYLEEPPEVLPDILFLDLNMPAISGKQCLEDIRSRQEFDKMIIAIYSTSTAQDHISETFKLGANLYINKPNSFHQLIEILKKILVTDWQQHAEQVNRQNFVFKV</sequence>
<dbReference type="InterPro" id="IPR052893">
    <property type="entry name" value="TCS_response_regulator"/>
</dbReference>
<evidence type="ECO:0000313" key="4">
    <source>
        <dbReference type="Proteomes" id="UP000295468"/>
    </source>
</evidence>
<dbReference type="Proteomes" id="UP000295468">
    <property type="component" value="Unassembled WGS sequence"/>
</dbReference>
<accession>A0A4R6TQN4</accession>
<proteinExistence type="predicted"/>
<protein>
    <submittedName>
        <fullName evidence="3">Response regulator receiver domain-containing protein</fullName>
    </submittedName>
</protein>
<dbReference type="Pfam" id="PF00072">
    <property type="entry name" value="Response_reg"/>
    <property type="match status" value="1"/>
</dbReference>
<reference evidence="3 4" key="1">
    <citation type="submission" date="2019-03" db="EMBL/GenBank/DDBJ databases">
        <title>Genomic Encyclopedia of Archaeal and Bacterial Type Strains, Phase II (KMG-II): from individual species to whole genera.</title>
        <authorList>
            <person name="Goeker M."/>
        </authorList>
    </citation>
    <scope>NUCLEOTIDE SEQUENCE [LARGE SCALE GENOMIC DNA]</scope>
    <source>
        <strain evidence="3 4">DSM 18435</strain>
    </source>
</reference>
<dbReference type="RefSeq" id="WP_133642498.1">
    <property type="nucleotide sequence ID" value="NZ_SNYI01000001.1"/>
</dbReference>
<evidence type="ECO:0000313" key="3">
    <source>
        <dbReference type="EMBL" id="TDQ32433.1"/>
    </source>
</evidence>
<dbReference type="Gene3D" id="3.40.50.2300">
    <property type="match status" value="1"/>
</dbReference>
<dbReference type="GO" id="GO:0000160">
    <property type="term" value="P:phosphorelay signal transduction system"/>
    <property type="evidence" value="ECO:0007669"/>
    <property type="project" value="InterPro"/>
</dbReference>
<dbReference type="InterPro" id="IPR011006">
    <property type="entry name" value="CheY-like_superfamily"/>
</dbReference>
<keyword evidence="1" id="KW-0597">Phosphoprotein</keyword>
<keyword evidence="4" id="KW-1185">Reference proteome</keyword>
<dbReference type="EMBL" id="SNYI01000001">
    <property type="protein sequence ID" value="TDQ32433.1"/>
    <property type="molecule type" value="Genomic_DNA"/>
</dbReference>
<feature type="domain" description="Response regulatory" evidence="2">
    <location>
        <begin position="7"/>
        <end position="128"/>
    </location>
</feature>
<dbReference type="PANTHER" id="PTHR44520:SF2">
    <property type="entry name" value="RESPONSE REGULATOR RCP1"/>
    <property type="match status" value="1"/>
</dbReference>
<dbReference type="InterPro" id="IPR001789">
    <property type="entry name" value="Sig_transdc_resp-reg_receiver"/>
</dbReference>
<dbReference type="SMART" id="SM00448">
    <property type="entry name" value="REC"/>
    <property type="match status" value="1"/>
</dbReference>